<reference evidence="11" key="2">
    <citation type="submission" date="2021-08" db="EMBL/GenBank/DDBJ databases">
        <authorList>
            <person name="Tani A."/>
            <person name="Ola A."/>
            <person name="Ogura Y."/>
            <person name="Katsura K."/>
            <person name="Hayashi T."/>
        </authorList>
    </citation>
    <scope>NUCLEOTIDE SEQUENCE</scope>
    <source>
        <strain evidence="11">LMG 23639</strain>
    </source>
</reference>
<dbReference type="PANTHER" id="PTHR30161">
    <property type="entry name" value="FLAGELLAR EXPORT PROTEIN, MEMBRANE FLHA SUBUNIT-RELATED"/>
    <property type="match status" value="1"/>
</dbReference>
<comment type="caution">
    <text evidence="11">The sequence shown here is derived from an EMBL/GenBank/DDBJ whole genome shotgun (WGS) entry which is preliminary data.</text>
</comment>
<accession>A0ABQ4SUA1</accession>
<keyword evidence="8 10" id="KW-0472">Membrane</keyword>
<keyword evidence="3" id="KW-0813">Transport</keyword>
<gene>
    <name evidence="11" type="primary">mxiA</name>
    <name evidence="11" type="ORF">AOPFMNJM_2116</name>
</gene>
<dbReference type="EMBL" id="BPQR01000035">
    <property type="protein sequence ID" value="GJE06794.1"/>
    <property type="molecule type" value="Genomic_DNA"/>
</dbReference>
<feature type="transmembrane region" description="Helical" evidence="10">
    <location>
        <begin position="203"/>
        <end position="224"/>
    </location>
</feature>
<evidence type="ECO:0000256" key="4">
    <source>
        <dbReference type="ARBA" id="ARBA00022475"/>
    </source>
</evidence>
<name>A0ABQ4SUA1_9HYPH</name>
<keyword evidence="5" id="KW-0997">Cell inner membrane</keyword>
<dbReference type="InterPro" id="IPR042193">
    <property type="entry name" value="FHIPEP_3"/>
</dbReference>
<dbReference type="Proteomes" id="UP001055102">
    <property type="component" value="Unassembled WGS sequence"/>
</dbReference>
<evidence type="ECO:0000313" key="11">
    <source>
        <dbReference type="EMBL" id="GJE06794.1"/>
    </source>
</evidence>
<evidence type="ECO:0000256" key="1">
    <source>
        <dbReference type="ARBA" id="ARBA00004429"/>
    </source>
</evidence>
<dbReference type="Gene3D" id="1.10.8.540">
    <property type="entry name" value="FHIPEP family, domain 3"/>
    <property type="match status" value="1"/>
</dbReference>
<feature type="transmembrane region" description="Helical" evidence="10">
    <location>
        <begin position="117"/>
        <end position="136"/>
    </location>
</feature>
<dbReference type="Gene3D" id="3.40.50.12790">
    <property type="entry name" value="FHIPEP family, domain 4"/>
    <property type="match status" value="1"/>
</dbReference>
<dbReference type="InterPro" id="IPR006302">
    <property type="entry name" value="T3SS_HrcV"/>
</dbReference>
<dbReference type="PANTHER" id="PTHR30161:SF2">
    <property type="entry name" value="INVASION PROTEIN INVA"/>
    <property type="match status" value="1"/>
</dbReference>
<comment type="subcellular location">
    <subcellularLocation>
        <location evidence="1">Cell inner membrane</location>
        <topology evidence="1">Multi-pass membrane protein</topology>
    </subcellularLocation>
</comment>
<dbReference type="RefSeq" id="WP_238275686.1">
    <property type="nucleotide sequence ID" value="NZ_BPQR01000035.1"/>
</dbReference>
<evidence type="ECO:0000313" key="12">
    <source>
        <dbReference type="Proteomes" id="UP001055102"/>
    </source>
</evidence>
<dbReference type="InterPro" id="IPR001712">
    <property type="entry name" value="T3SS_FHIPEP"/>
</dbReference>
<keyword evidence="7 10" id="KW-1133">Transmembrane helix</keyword>
<sequence length="720" mass="76558">MTDALGTARTFLRRLPASPDIAVALVVVLAVAMMVLPMPHVLVDALIAFNLGFAVLLLMVALYVVSPLSFSTLPGIILISTVFRLALTITTARLILAEGDAGDIIRTFGEFVISGNLIVGLVVFLIITLVQFIVIAKGAERVAEVGARFTLDALPGKQMAIDAELRNGDIDQAQAKARRNTLERESQLYGAMDGAMKFVKGDAIAGLVVIAVNMIGGLAIGTLVRGMPIGQALHEYTLLSIGDALISQIPALLLSLTAGTIVTRVTGGRDIGLGRDIAEQLVSDPRALRLAAAVLLGMAAIPGFPAPIFLVLAAAFAAASFRRKPEPAAEVAGEATAEEQESARARKPALPAEAVPVMLVLAPGLLERLDAGALAKGIARIRSGVSTDLGVLIPEVGTGVDPQLGEGEFRLDVEGVPVDAGHIRPTLLVLDDDVANLELAGIPYTTEDGAGAPVWIEAEHRPALREAGIGHLDAGELVAARLRAVLMRYTGRFVGIQETRALLARMETGYADLVKEVLRSVPVPRIAEVLRRLLEEGIPMRNTRILLEALAEWGEREQNPMLLTEYVRSGLKRQICHRHANAHKVVAAYVLEREAEEAVRAAVRDTAVGPYLVLDERPSEALLSQMRRIQENAGPRGAAGEAGRPVLLASMDIRRFVRGFLARNGVDIPVLSYQDLADEFTVQPVGSISLQRGQAKAASPARTPVSPPRETVRDAALAAG</sequence>
<evidence type="ECO:0000256" key="7">
    <source>
        <dbReference type="ARBA" id="ARBA00022989"/>
    </source>
</evidence>
<keyword evidence="4" id="KW-1003">Cell membrane</keyword>
<evidence type="ECO:0000256" key="5">
    <source>
        <dbReference type="ARBA" id="ARBA00022519"/>
    </source>
</evidence>
<keyword evidence="12" id="KW-1185">Reference proteome</keyword>
<dbReference type="InterPro" id="IPR042196">
    <property type="entry name" value="FHIPEP_4"/>
</dbReference>
<dbReference type="PIRSF" id="PIRSF005419">
    <property type="entry name" value="FlhA"/>
    <property type="match status" value="1"/>
</dbReference>
<feature type="transmembrane region" description="Helical" evidence="10">
    <location>
        <begin position="287"/>
        <end position="317"/>
    </location>
</feature>
<dbReference type="Gene3D" id="3.40.30.60">
    <property type="entry name" value="FHIPEP family, domain 1"/>
    <property type="match status" value="1"/>
</dbReference>
<evidence type="ECO:0000256" key="2">
    <source>
        <dbReference type="ARBA" id="ARBA00008835"/>
    </source>
</evidence>
<dbReference type="PRINTS" id="PR00949">
    <property type="entry name" value="TYPE3IMAPROT"/>
</dbReference>
<evidence type="ECO:0000256" key="9">
    <source>
        <dbReference type="SAM" id="MobiDB-lite"/>
    </source>
</evidence>
<evidence type="ECO:0000256" key="3">
    <source>
        <dbReference type="ARBA" id="ARBA00022448"/>
    </source>
</evidence>
<feature type="transmembrane region" description="Helical" evidence="10">
    <location>
        <begin position="244"/>
        <end position="266"/>
    </location>
</feature>
<evidence type="ECO:0000256" key="6">
    <source>
        <dbReference type="ARBA" id="ARBA00022692"/>
    </source>
</evidence>
<dbReference type="InterPro" id="IPR025505">
    <property type="entry name" value="FHIPEP_CS"/>
</dbReference>
<feature type="transmembrane region" description="Helical" evidence="10">
    <location>
        <begin position="45"/>
        <end position="65"/>
    </location>
</feature>
<dbReference type="NCBIfam" id="TIGR01399">
    <property type="entry name" value="hrcV"/>
    <property type="match status" value="1"/>
</dbReference>
<organism evidence="11 12">
    <name type="scientific">Methylobacterium jeotgali</name>
    <dbReference type="NCBI Taxonomy" id="381630"/>
    <lineage>
        <taxon>Bacteria</taxon>
        <taxon>Pseudomonadati</taxon>
        <taxon>Pseudomonadota</taxon>
        <taxon>Alphaproteobacteria</taxon>
        <taxon>Hyphomicrobiales</taxon>
        <taxon>Methylobacteriaceae</taxon>
        <taxon>Methylobacterium</taxon>
    </lineage>
</organism>
<proteinExistence type="inferred from homology"/>
<dbReference type="InterPro" id="IPR042194">
    <property type="entry name" value="FHIPEP_1"/>
</dbReference>
<evidence type="ECO:0000256" key="8">
    <source>
        <dbReference type="ARBA" id="ARBA00023136"/>
    </source>
</evidence>
<protein>
    <submittedName>
        <fullName evidence="11">Protein MxiA</fullName>
    </submittedName>
</protein>
<feature type="transmembrane region" description="Helical" evidence="10">
    <location>
        <begin position="21"/>
        <end position="39"/>
    </location>
</feature>
<feature type="region of interest" description="Disordered" evidence="9">
    <location>
        <begin position="692"/>
        <end position="720"/>
    </location>
</feature>
<reference evidence="11" key="1">
    <citation type="journal article" date="2021" name="Front. Microbiol.">
        <title>Comprehensive Comparative Genomics and Phenotyping of Methylobacterium Species.</title>
        <authorList>
            <person name="Alessa O."/>
            <person name="Ogura Y."/>
            <person name="Fujitani Y."/>
            <person name="Takami H."/>
            <person name="Hayashi T."/>
            <person name="Sahin N."/>
            <person name="Tani A."/>
        </authorList>
    </citation>
    <scope>NUCLEOTIDE SEQUENCE</scope>
    <source>
        <strain evidence="11">LMG 23639</strain>
    </source>
</reference>
<keyword evidence="6 10" id="KW-0812">Transmembrane</keyword>
<comment type="similarity">
    <text evidence="2">Belongs to the FHIPEP (flagella/HR/invasion proteins export pore) family.</text>
</comment>
<evidence type="ECO:0000256" key="10">
    <source>
        <dbReference type="SAM" id="Phobius"/>
    </source>
</evidence>
<dbReference type="PROSITE" id="PS00994">
    <property type="entry name" value="FHIPEP"/>
    <property type="match status" value="1"/>
</dbReference>
<dbReference type="Pfam" id="PF00771">
    <property type="entry name" value="FHIPEP"/>
    <property type="match status" value="1"/>
</dbReference>
<feature type="transmembrane region" description="Helical" evidence="10">
    <location>
        <begin position="77"/>
        <end position="97"/>
    </location>
</feature>